<evidence type="ECO:0000256" key="2">
    <source>
        <dbReference type="ARBA" id="ARBA00004791"/>
    </source>
</evidence>
<reference evidence="13 14" key="1">
    <citation type="submission" date="2018-10" db="EMBL/GenBank/DDBJ databases">
        <title>Draft Genome Sequence of Anaerotignum sp. KCTC 15736.</title>
        <authorList>
            <person name="Choi S.H."/>
            <person name="Kim J.S."/>
            <person name="Kang S.W."/>
            <person name="Lee J.S."/>
            <person name="Park S.H."/>
        </authorList>
    </citation>
    <scope>NUCLEOTIDE SEQUENCE [LARGE SCALE GENOMIC DNA]</scope>
    <source>
        <strain evidence="13 14">KCTC 15736</strain>
    </source>
</reference>
<feature type="binding site" evidence="11">
    <location>
        <begin position="8"/>
        <end position="11"/>
    </location>
    <ligand>
        <name>ATP</name>
        <dbReference type="ChEBI" id="CHEBI:30616"/>
    </ligand>
</feature>
<feature type="domain" description="Aspartate/glutamate/uridylate kinase" evidence="12">
    <location>
        <begin position="3"/>
        <end position="211"/>
    </location>
</feature>
<dbReference type="NCBIfam" id="TIGR02075">
    <property type="entry name" value="pyrH_bact"/>
    <property type="match status" value="1"/>
</dbReference>
<comment type="caution">
    <text evidence="11">Lacks conserved residue(s) required for the propagation of feature annotation.</text>
</comment>
<evidence type="ECO:0000256" key="5">
    <source>
        <dbReference type="ARBA" id="ARBA00022679"/>
    </source>
</evidence>
<comment type="function">
    <text evidence="11">Catalyzes the reversible phosphorylation of UMP to UDP.</text>
</comment>
<dbReference type="CDD" id="cd04254">
    <property type="entry name" value="AAK_UMPK-PyrH-Ec"/>
    <property type="match status" value="1"/>
</dbReference>
<dbReference type="PANTHER" id="PTHR42833">
    <property type="entry name" value="URIDYLATE KINASE"/>
    <property type="match status" value="1"/>
</dbReference>
<dbReference type="InterPro" id="IPR036393">
    <property type="entry name" value="AceGlu_kinase-like_sf"/>
</dbReference>
<keyword evidence="8 11" id="KW-0067">ATP-binding</keyword>
<dbReference type="SUPFAM" id="SSF53633">
    <property type="entry name" value="Carbamate kinase-like"/>
    <property type="match status" value="1"/>
</dbReference>
<feature type="binding site" evidence="11">
    <location>
        <position position="51"/>
    </location>
    <ligand>
        <name>UMP</name>
        <dbReference type="ChEBI" id="CHEBI:57865"/>
    </ligand>
</feature>
<proteinExistence type="inferred from homology"/>
<dbReference type="FunFam" id="3.40.1160.10:FF:000001">
    <property type="entry name" value="Uridylate kinase"/>
    <property type="match status" value="1"/>
</dbReference>
<dbReference type="GeneID" id="86194941"/>
<comment type="subunit">
    <text evidence="11">Homohexamer.</text>
</comment>
<dbReference type="EC" id="2.7.4.22" evidence="11"/>
<evidence type="ECO:0000259" key="12">
    <source>
        <dbReference type="Pfam" id="PF00696"/>
    </source>
</evidence>
<dbReference type="PANTHER" id="PTHR42833:SF4">
    <property type="entry name" value="URIDYLATE KINASE PUMPKIN, CHLOROPLASTIC"/>
    <property type="match status" value="1"/>
</dbReference>
<evidence type="ECO:0000256" key="10">
    <source>
        <dbReference type="ARBA" id="ARBA00047767"/>
    </source>
</evidence>
<dbReference type="Gene3D" id="3.40.1160.10">
    <property type="entry name" value="Acetylglutamate kinase-like"/>
    <property type="match status" value="1"/>
</dbReference>
<keyword evidence="5 11" id="KW-0808">Transferase</keyword>
<dbReference type="GO" id="GO:0044210">
    <property type="term" value="P:'de novo' CTP biosynthetic process"/>
    <property type="evidence" value="ECO:0007669"/>
    <property type="project" value="UniProtKB-UniRule"/>
</dbReference>
<comment type="activity regulation">
    <text evidence="11">Inhibited by UTP.</text>
</comment>
<comment type="similarity">
    <text evidence="3 11">Belongs to the UMP kinase family.</text>
</comment>
<dbReference type="GO" id="GO:0006225">
    <property type="term" value="P:UDP biosynthetic process"/>
    <property type="evidence" value="ECO:0007669"/>
    <property type="project" value="TreeGrafter"/>
</dbReference>
<evidence type="ECO:0000256" key="4">
    <source>
        <dbReference type="ARBA" id="ARBA00022490"/>
    </source>
</evidence>
<dbReference type="GO" id="GO:0005524">
    <property type="term" value="F:ATP binding"/>
    <property type="evidence" value="ECO:0007669"/>
    <property type="project" value="UniProtKB-KW"/>
</dbReference>
<comment type="caution">
    <text evidence="13">The sequence shown here is derived from an EMBL/GenBank/DDBJ whole genome shotgun (WGS) entry which is preliminary data.</text>
</comment>
<evidence type="ECO:0000256" key="9">
    <source>
        <dbReference type="ARBA" id="ARBA00022975"/>
    </source>
</evidence>
<keyword evidence="4 11" id="KW-0963">Cytoplasm</keyword>
<evidence type="ECO:0000256" key="1">
    <source>
        <dbReference type="ARBA" id="ARBA00004496"/>
    </source>
</evidence>
<dbReference type="GO" id="GO:0005737">
    <property type="term" value="C:cytoplasm"/>
    <property type="evidence" value="ECO:0007669"/>
    <property type="project" value="UniProtKB-SubCell"/>
</dbReference>
<feature type="binding site" evidence="11">
    <location>
        <begin position="131"/>
        <end position="138"/>
    </location>
    <ligand>
        <name>UMP</name>
        <dbReference type="ChEBI" id="CHEBI:57865"/>
    </ligand>
</feature>
<dbReference type="Proteomes" id="UP000287361">
    <property type="component" value="Unassembled WGS sequence"/>
</dbReference>
<protein>
    <recommendedName>
        <fullName evidence="11">Uridylate kinase</fullName>
        <shortName evidence="11">UK</shortName>
        <ecNumber evidence="11">2.7.4.22</ecNumber>
    </recommendedName>
    <alternativeName>
        <fullName evidence="11">Uridine monophosphate kinase</fullName>
        <shortName evidence="11">UMP kinase</shortName>
        <shortName evidence="11">UMPK</shortName>
    </alternativeName>
</protein>
<evidence type="ECO:0000256" key="11">
    <source>
        <dbReference type="HAMAP-Rule" id="MF_01220"/>
    </source>
</evidence>
<organism evidence="13 14">
    <name type="scientific">Anaerotignum faecicola</name>
    <dbReference type="NCBI Taxonomy" id="2358141"/>
    <lineage>
        <taxon>Bacteria</taxon>
        <taxon>Bacillati</taxon>
        <taxon>Bacillota</taxon>
        <taxon>Clostridia</taxon>
        <taxon>Lachnospirales</taxon>
        <taxon>Anaerotignaceae</taxon>
        <taxon>Anaerotignum</taxon>
    </lineage>
</organism>
<dbReference type="InterPro" id="IPR011817">
    <property type="entry name" value="Uridylate_kinase"/>
</dbReference>
<evidence type="ECO:0000313" key="14">
    <source>
        <dbReference type="Proteomes" id="UP000287361"/>
    </source>
</evidence>
<evidence type="ECO:0000313" key="13">
    <source>
        <dbReference type="EMBL" id="GCB30271.1"/>
    </source>
</evidence>
<dbReference type="UniPathway" id="UPA00159">
    <property type="reaction ID" value="UER00275"/>
</dbReference>
<feature type="binding site" evidence="11">
    <location>
        <position position="164"/>
    </location>
    <ligand>
        <name>ATP</name>
        <dbReference type="ChEBI" id="CHEBI:30616"/>
    </ligand>
</feature>
<dbReference type="GO" id="GO:0033862">
    <property type="term" value="F:UMP kinase activity"/>
    <property type="evidence" value="ECO:0007669"/>
    <property type="project" value="UniProtKB-EC"/>
</dbReference>
<keyword evidence="7 11" id="KW-0418">Kinase</keyword>
<comment type="pathway">
    <text evidence="2 11">Pyrimidine metabolism; CTP biosynthesis via de novo pathway; UDP from UMP (UMPK route): step 1/1.</text>
</comment>
<name>A0A401LFB8_9FIRM</name>
<comment type="subcellular location">
    <subcellularLocation>
        <location evidence="1 11">Cytoplasm</location>
    </subcellularLocation>
</comment>
<feature type="binding site" evidence="11">
    <location>
        <position position="52"/>
    </location>
    <ligand>
        <name>ATP</name>
        <dbReference type="ChEBI" id="CHEBI:30616"/>
    </ligand>
</feature>
<keyword evidence="14" id="KW-1185">Reference proteome</keyword>
<dbReference type="RefSeq" id="WP_118578727.1">
    <property type="nucleotide sequence ID" value="NZ_DAVZTY010000050.1"/>
</dbReference>
<evidence type="ECO:0000256" key="8">
    <source>
        <dbReference type="ARBA" id="ARBA00022840"/>
    </source>
</evidence>
<dbReference type="InterPro" id="IPR015963">
    <property type="entry name" value="Uridylate_kinase_bac"/>
</dbReference>
<gene>
    <name evidence="11 13" type="primary">pyrH</name>
    <name evidence="13" type="ORF">KGMB03357_19320</name>
</gene>
<comment type="catalytic activity">
    <reaction evidence="10 11">
        <text>UMP + ATP = UDP + ADP</text>
        <dbReference type="Rhea" id="RHEA:24400"/>
        <dbReference type="ChEBI" id="CHEBI:30616"/>
        <dbReference type="ChEBI" id="CHEBI:57865"/>
        <dbReference type="ChEBI" id="CHEBI:58223"/>
        <dbReference type="ChEBI" id="CHEBI:456216"/>
        <dbReference type="EC" id="2.7.4.22"/>
    </reaction>
</comment>
<dbReference type="AlphaFoldDB" id="A0A401LFB8"/>
<dbReference type="InterPro" id="IPR001048">
    <property type="entry name" value="Asp/Glu/Uridylate_kinase"/>
</dbReference>
<dbReference type="HAMAP" id="MF_01220_B">
    <property type="entry name" value="PyrH_B"/>
    <property type="match status" value="1"/>
</dbReference>
<feature type="binding site" evidence="11">
    <location>
        <position position="56"/>
    </location>
    <ligand>
        <name>ATP</name>
        <dbReference type="ChEBI" id="CHEBI:30616"/>
    </ligand>
</feature>
<evidence type="ECO:0000256" key="3">
    <source>
        <dbReference type="ARBA" id="ARBA00007614"/>
    </source>
</evidence>
<evidence type="ECO:0000256" key="7">
    <source>
        <dbReference type="ARBA" id="ARBA00022777"/>
    </source>
</evidence>
<dbReference type="PIRSF" id="PIRSF005650">
    <property type="entry name" value="Uridylate_kin"/>
    <property type="match status" value="1"/>
</dbReference>
<accession>A0A401LFB8</accession>
<sequence>MYKRIVLKLSGEALAGEKKGVTFDDSIIWGLIAQIKAVMAKGTQVSLVIGGGNFWRGRSADSKMDRTKADQIGMLATVMNAIYVADAFRQNGIKAFVQTPIVIGTMTEQFSKESALAHLEKGEVVIFAAGMGHPFFSTDTITALRGAELDVDGLFFAKSIDGVYDDDPATNPNAKKIDCIRAEDIVKNNLKVIDMAAANLCFERKIPVIIFGLNEENSIMRAVGGEKIGTIVTV</sequence>
<evidence type="ECO:0000256" key="6">
    <source>
        <dbReference type="ARBA" id="ARBA00022741"/>
    </source>
</evidence>
<dbReference type="OrthoDB" id="9807458at2"/>
<dbReference type="Pfam" id="PF00696">
    <property type="entry name" value="AA_kinase"/>
    <property type="match status" value="1"/>
</dbReference>
<dbReference type="EMBL" id="BHVZ01000012">
    <property type="protein sequence ID" value="GCB30271.1"/>
    <property type="molecule type" value="Genomic_DNA"/>
</dbReference>
<keyword evidence="9 11" id="KW-0665">Pyrimidine biosynthesis</keyword>
<feature type="binding site" evidence="11">
    <location>
        <position position="70"/>
    </location>
    <ligand>
        <name>UMP</name>
        <dbReference type="ChEBI" id="CHEBI:57865"/>
    </ligand>
</feature>
<feature type="binding site" evidence="11">
    <location>
        <position position="167"/>
    </location>
    <ligand>
        <name>ATP</name>
        <dbReference type="ChEBI" id="CHEBI:30616"/>
    </ligand>
</feature>
<keyword evidence="6 11" id="KW-0547">Nucleotide-binding</keyword>